<proteinExistence type="predicted"/>
<keyword evidence="2" id="KW-1185">Reference proteome</keyword>
<dbReference type="EMBL" id="CP002987">
    <property type="protein sequence ID" value="AFA50121.1"/>
    <property type="molecule type" value="Genomic_DNA"/>
</dbReference>
<dbReference type="HOGENOM" id="CLU_2930460_0_0_9"/>
<evidence type="ECO:0000313" key="2">
    <source>
        <dbReference type="Proteomes" id="UP000007177"/>
    </source>
</evidence>
<name>H6LBJ8_ACEWD</name>
<gene>
    <name evidence="1" type="ordered locus">Awo_c33950</name>
</gene>
<dbReference type="Proteomes" id="UP000007177">
    <property type="component" value="Chromosome"/>
</dbReference>
<reference evidence="2" key="1">
    <citation type="submission" date="2011-07" db="EMBL/GenBank/DDBJ databases">
        <title>Complete genome sequence of Acetobacterium woodii.</title>
        <authorList>
            <person name="Poehlein A."/>
            <person name="Schmidt S."/>
            <person name="Kaster A.-K."/>
            <person name="Goenrich M."/>
            <person name="Vollmers J."/>
            <person name="Thuermer A."/>
            <person name="Gottschalk G."/>
            <person name="Thauer R.K."/>
            <person name="Daniel R."/>
            <person name="Mueller V."/>
        </authorList>
    </citation>
    <scope>NUCLEOTIDE SEQUENCE [LARGE SCALE GENOMIC DNA]</scope>
    <source>
        <strain evidence="2">ATCC 29683 / DSM 1030 / JCM 2381 / KCTC 1655 / WB1</strain>
    </source>
</reference>
<dbReference type="KEGG" id="awo:Awo_c33950"/>
<dbReference type="STRING" id="931626.Awo_c33950"/>
<sequence length="60" mass="7059">MIIIDYPMNYELMKLVLAIHEYKTKQELFVEVKPDILEVMLEIAQIQSTGASNRIEKIYT</sequence>
<protein>
    <submittedName>
        <fullName evidence="1">Uncharacterized protein</fullName>
    </submittedName>
</protein>
<dbReference type="AlphaFoldDB" id="H6LBJ8"/>
<dbReference type="RefSeq" id="WP_014357716.1">
    <property type="nucleotide sequence ID" value="NC_016894.1"/>
</dbReference>
<organism evidence="1 2">
    <name type="scientific">Acetobacterium woodii (strain ATCC 29683 / DSM 1030 / JCM 2381 / KCTC 1655 / WB1)</name>
    <dbReference type="NCBI Taxonomy" id="931626"/>
    <lineage>
        <taxon>Bacteria</taxon>
        <taxon>Bacillati</taxon>
        <taxon>Bacillota</taxon>
        <taxon>Clostridia</taxon>
        <taxon>Eubacteriales</taxon>
        <taxon>Eubacteriaceae</taxon>
        <taxon>Acetobacterium</taxon>
    </lineage>
</organism>
<dbReference type="eggNOG" id="COG3177">
    <property type="taxonomic scope" value="Bacteria"/>
</dbReference>
<evidence type="ECO:0000313" key="1">
    <source>
        <dbReference type="EMBL" id="AFA50121.1"/>
    </source>
</evidence>
<accession>H6LBJ8</accession>
<reference evidence="1 2" key="2">
    <citation type="journal article" date="2012" name="PLoS ONE">
        <title>An ancient pathway combining carbon dioxide fixation with the generation and utilization of a sodium ion gradient for ATP synthesis.</title>
        <authorList>
            <person name="Poehlein A."/>
            <person name="Schmidt S."/>
            <person name="Kaster A.K."/>
            <person name="Goenrich M."/>
            <person name="Vollmers J."/>
            <person name="Thurmer A."/>
            <person name="Bertsch J."/>
            <person name="Schuchmann K."/>
            <person name="Voigt B."/>
            <person name="Hecker M."/>
            <person name="Daniel R."/>
            <person name="Thauer R.K."/>
            <person name="Gottschalk G."/>
            <person name="Muller V."/>
        </authorList>
    </citation>
    <scope>NUCLEOTIDE SEQUENCE [LARGE SCALE GENOMIC DNA]</scope>
    <source>
        <strain evidence="2">ATCC 29683 / DSM 1030 / JCM 2381 / KCTC 1655 / WB1</strain>
    </source>
</reference>